<evidence type="ECO:0000313" key="2">
    <source>
        <dbReference type="EMBL" id="GFN81394.1"/>
    </source>
</evidence>
<accession>A0AAV3YEB9</accession>
<feature type="chain" id="PRO_5043819880" description="Secreted protein" evidence="1">
    <location>
        <begin position="19"/>
        <end position="108"/>
    </location>
</feature>
<name>A0AAV3YEB9_9GAST</name>
<evidence type="ECO:0008006" key="4">
    <source>
        <dbReference type="Google" id="ProtNLM"/>
    </source>
</evidence>
<organism evidence="2 3">
    <name type="scientific">Plakobranchus ocellatus</name>
    <dbReference type="NCBI Taxonomy" id="259542"/>
    <lineage>
        <taxon>Eukaryota</taxon>
        <taxon>Metazoa</taxon>
        <taxon>Spiralia</taxon>
        <taxon>Lophotrochozoa</taxon>
        <taxon>Mollusca</taxon>
        <taxon>Gastropoda</taxon>
        <taxon>Heterobranchia</taxon>
        <taxon>Euthyneura</taxon>
        <taxon>Panpulmonata</taxon>
        <taxon>Sacoglossa</taxon>
        <taxon>Placobranchoidea</taxon>
        <taxon>Plakobranchidae</taxon>
        <taxon>Plakobranchus</taxon>
    </lineage>
</organism>
<feature type="signal peptide" evidence="1">
    <location>
        <begin position="1"/>
        <end position="18"/>
    </location>
</feature>
<evidence type="ECO:0000256" key="1">
    <source>
        <dbReference type="SAM" id="SignalP"/>
    </source>
</evidence>
<gene>
    <name evidence="2" type="ORF">PoB_000790000</name>
</gene>
<evidence type="ECO:0000313" key="3">
    <source>
        <dbReference type="Proteomes" id="UP000735302"/>
    </source>
</evidence>
<proteinExistence type="predicted"/>
<comment type="caution">
    <text evidence="2">The sequence shown here is derived from an EMBL/GenBank/DDBJ whole genome shotgun (WGS) entry which is preliminary data.</text>
</comment>
<keyword evidence="3" id="KW-1185">Reference proteome</keyword>
<sequence length="108" mass="11758">MCLGYCLISVYLCPISLTSDSRSLSPCAWAIASSLSICAPSLSGLIPDPFLHVPGLLSPSLTICAHPRQEKQSLRVTLTVTWREKGASGINLAVWRAHLPMIQSCRRH</sequence>
<dbReference type="AlphaFoldDB" id="A0AAV3YEB9"/>
<dbReference type="Proteomes" id="UP000735302">
    <property type="component" value="Unassembled WGS sequence"/>
</dbReference>
<keyword evidence="1" id="KW-0732">Signal</keyword>
<reference evidence="2 3" key="1">
    <citation type="journal article" date="2021" name="Elife">
        <title>Chloroplast acquisition without the gene transfer in kleptoplastic sea slugs, Plakobranchus ocellatus.</title>
        <authorList>
            <person name="Maeda T."/>
            <person name="Takahashi S."/>
            <person name="Yoshida T."/>
            <person name="Shimamura S."/>
            <person name="Takaki Y."/>
            <person name="Nagai Y."/>
            <person name="Toyoda A."/>
            <person name="Suzuki Y."/>
            <person name="Arimoto A."/>
            <person name="Ishii H."/>
            <person name="Satoh N."/>
            <person name="Nishiyama T."/>
            <person name="Hasebe M."/>
            <person name="Maruyama T."/>
            <person name="Minagawa J."/>
            <person name="Obokata J."/>
            <person name="Shigenobu S."/>
        </authorList>
    </citation>
    <scope>NUCLEOTIDE SEQUENCE [LARGE SCALE GENOMIC DNA]</scope>
</reference>
<protein>
    <recommendedName>
        <fullName evidence="4">Secreted protein</fullName>
    </recommendedName>
</protein>
<dbReference type="EMBL" id="BLXT01000924">
    <property type="protein sequence ID" value="GFN81394.1"/>
    <property type="molecule type" value="Genomic_DNA"/>
</dbReference>